<gene>
    <name evidence="2" type="ORF">DJ021_11220</name>
</gene>
<comment type="caution">
    <text evidence="2">The sequence shown here is derived from an EMBL/GenBank/DDBJ whole genome shotgun (WGS) entry which is preliminary data.</text>
</comment>
<feature type="region of interest" description="Disordered" evidence="1">
    <location>
        <begin position="70"/>
        <end position="89"/>
    </location>
</feature>
<feature type="region of interest" description="Disordered" evidence="1">
    <location>
        <begin position="1"/>
        <end position="21"/>
    </location>
</feature>
<organism evidence="2 3">
    <name type="scientific">Phenylobacterium hankyongense</name>
    <dbReference type="NCBI Taxonomy" id="1813876"/>
    <lineage>
        <taxon>Bacteria</taxon>
        <taxon>Pseudomonadati</taxon>
        <taxon>Pseudomonadota</taxon>
        <taxon>Alphaproteobacteria</taxon>
        <taxon>Caulobacterales</taxon>
        <taxon>Caulobacteraceae</taxon>
        <taxon>Phenylobacterium</taxon>
    </lineage>
</organism>
<protein>
    <submittedName>
        <fullName evidence="2">Uncharacterized protein</fullName>
    </submittedName>
</protein>
<accession>A0A328B333</accession>
<evidence type="ECO:0000313" key="2">
    <source>
        <dbReference type="EMBL" id="RAK60336.1"/>
    </source>
</evidence>
<reference evidence="3" key="1">
    <citation type="submission" date="2018-05" db="EMBL/GenBank/DDBJ databases">
        <authorList>
            <person name="Li X."/>
        </authorList>
    </citation>
    <scope>NUCLEOTIDE SEQUENCE [LARGE SCALE GENOMIC DNA]</scope>
    <source>
        <strain evidence="3">HKS-05</strain>
    </source>
</reference>
<dbReference type="AlphaFoldDB" id="A0A328B333"/>
<keyword evidence="3" id="KW-1185">Reference proteome</keyword>
<proteinExistence type="predicted"/>
<evidence type="ECO:0000313" key="3">
    <source>
        <dbReference type="Proteomes" id="UP000249842"/>
    </source>
</evidence>
<dbReference type="EMBL" id="QFYP01000001">
    <property type="protein sequence ID" value="RAK60336.1"/>
    <property type="molecule type" value="Genomic_DNA"/>
</dbReference>
<name>A0A328B333_9CAUL</name>
<dbReference type="Proteomes" id="UP000249842">
    <property type="component" value="Unassembled WGS sequence"/>
</dbReference>
<sequence>MTHTLNLVRSPRRDEDDTSHNPLLRFARESHRPFVAPEARESTNHCARCLNADTVLCRACVDEARWRDGGLPHFRPAPELAAEPEARAA</sequence>
<evidence type="ECO:0000256" key="1">
    <source>
        <dbReference type="SAM" id="MobiDB-lite"/>
    </source>
</evidence>
<dbReference type="RefSeq" id="WP_111457629.1">
    <property type="nucleotide sequence ID" value="NZ_QFYP01000001.1"/>
</dbReference>